<gene>
    <name evidence="8" type="primary">hisZ</name>
    <name evidence="11" type="ORF">SAMN04488120_10263</name>
</gene>
<dbReference type="GO" id="GO:0005737">
    <property type="term" value="C:cytoplasm"/>
    <property type="evidence" value="ECO:0007669"/>
    <property type="project" value="UniProtKB-SubCell"/>
</dbReference>
<dbReference type="GO" id="GO:0000105">
    <property type="term" value="P:L-histidine biosynthetic process"/>
    <property type="evidence" value="ECO:0007669"/>
    <property type="project" value="UniProtKB-UniRule"/>
</dbReference>
<protein>
    <recommendedName>
        <fullName evidence="5 8">ATP phosphoribosyltransferase regulatory subunit</fullName>
    </recommendedName>
</protein>
<dbReference type="Proteomes" id="UP000199771">
    <property type="component" value="Unassembled WGS sequence"/>
</dbReference>
<dbReference type="InterPro" id="IPR004517">
    <property type="entry name" value="HisZ"/>
</dbReference>
<feature type="binding site" evidence="9">
    <location>
        <position position="129"/>
    </location>
    <ligand>
        <name>L-histidine</name>
        <dbReference type="ChEBI" id="CHEBI:57595"/>
    </ligand>
</feature>
<dbReference type="PIRSF" id="PIRSF001549">
    <property type="entry name" value="His-tRNA_synth"/>
    <property type="match status" value="1"/>
</dbReference>
<evidence type="ECO:0000256" key="4">
    <source>
        <dbReference type="ARBA" id="ARBA00011496"/>
    </source>
</evidence>
<dbReference type="InterPro" id="IPR004516">
    <property type="entry name" value="HisRS/HisZ"/>
</dbReference>
<keyword evidence="11" id="KW-0808">Transferase</keyword>
<dbReference type="EMBL" id="FOOC01000002">
    <property type="protein sequence ID" value="SFF30796.1"/>
    <property type="molecule type" value="Genomic_DNA"/>
</dbReference>
<name>A0A1I2HQ16_9GAMM</name>
<keyword evidence="12" id="KW-1185">Reference proteome</keyword>
<dbReference type="NCBIfam" id="TIGR00443">
    <property type="entry name" value="hisZ_biosyn_reg"/>
    <property type="match status" value="1"/>
</dbReference>
<comment type="function">
    <text evidence="7 8">Required for the first step of histidine biosynthesis. May allow the feedback regulation of ATP phosphoribosyltransferase activity by histidine.</text>
</comment>
<evidence type="ECO:0000256" key="8">
    <source>
        <dbReference type="HAMAP-Rule" id="MF_00125"/>
    </source>
</evidence>
<evidence type="ECO:0000256" key="1">
    <source>
        <dbReference type="ARBA" id="ARBA00004496"/>
    </source>
</evidence>
<feature type="binding site" evidence="9">
    <location>
        <position position="111"/>
    </location>
    <ligand>
        <name>L-histidine</name>
        <dbReference type="ChEBI" id="CHEBI:57595"/>
    </ligand>
</feature>
<dbReference type="HAMAP" id="MF_00125">
    <property type="entry name" value="HisZ"/>
    <property type="match status" value="1"/>
</dbReference>
<evidence type="ECO:0000313" key="11">
    <source>
        <dbReference type="EMBL" id="SFF30796.1"/>
    </source>
</evidence>
<feature type="binding site" evidence="9">
    <location>
        <begin position="82"/>
        <end position="84"/>
    </location>
    <ligand>
        <name>L-histidine</name>
        <dbReference type="ChEBI" id="CHEBI:57595"/>
    </ligand>
</feature>
<feature type="binding site" evidence="9">
    <location>
        <position position="272"/>
    </location>
    <ligand>
        <name>L-histidine</name>
        <dbReference type="ChEBI" id="CHEBI:57595"/>
    </ligand>
</feature>
<dbReference type="GO" id="GO:0016757">
    <property type="term" value="F:glycosyltransferase activity"/>
    <property type="evidence" value="ECO:0007669"/>
    <property type="project" value="UniProtKB-KW"/>
</dbReference>
<dbReference type="AlphaFoldDB" id="A0A1I2HQ16"/>
<comment type="similarity">
    <text evidence="3 8">Belongs to the class-II aminoacyl-tRNA synthetase family. HisZ subfamily.</text>
</comment>
<evidence type="ECO:0000256" key="9">
    <source>
        <dbReference type="PIRSR" id="PIRSR001549-1"/>
    </source>
</evidence>
<dbReference type="InterPro" id="IPR041715">
    <property type="entry name" value="HisRS-like_core"/>
</dbReference>
<comment type="subcellular location">
    <subcellularLocation>
        <location evidence="1 8">Cytoplasm</location>
    </subcellularLocation>
</comment>
<accession>A0A1I2HQ16</accession>
<feature type="binding site" evidence="9">
    <location>
        <position position="125"/>
    </location>
    <ligand>
        <name>L-histidine</name>
        <dbReference type="ChEBI" id="CHEBI:57595"/>
    </ligand>
</feature>
<evidence type="ECO:0000256" key="7">
    <source>
        <dbReference type="ARBA" id="ARBA00025246"/>
    </source>
</evidence>
<dbReference type="GO" id="GO:0004821">
    <property type="term" value="F:histidine-tRNA ligase activity"/>
    <property type="evidence" value="ECO:0007669"/>
    <property type="project" value="TreeGrafter"/>
</dbReference>
<dbReference type="Gene3D" id="3.30.930.10">
    <property type="entry name" value="Bira Bifunctional Protein, Domain 2"/>
    <property type="match status" value="1"/>
</dbReference>
<keyword evidence="11" id="KW-0328">Glycosyltransferase</keyword>
<feature type="domain" description="Class II Histidinyl-tRNA synthetase (HisRS)-like catalytic core" evidence="10">
    <location>
        <begin position="11"/>
        <end position="322"/>
    </location>
</feature>
<reference evidence="11 12" key="1">
    <citation type="submission" date="2016-10" db="EMBL/GenBank/DDBJ databases">
        <authorList>
            <person name="de Groot N.N."/>
        </authorList>
    </citation>
    <scope>NUCLEOTIDE SEQUENCE [LARGE SCALE GENOMIC DNA]</scope>
    <source>
        <strain evidence="11 12">DSM 23609</strain>
    </source>
</reference>
<organism evidence="11 12">
    <name type="scientific">Fontimonas thermophila</name>
    <dbReference type="NCBI Taxonomy" id="1076937"/>
    <lineage>
        <taxon>Bacteria</taxon>
        <taxon>Pseudomonadati</taxon>
        <taxon>Pseudomonadota</taxon>
        <taxon>Gammaproteobacteria</taxon>
        <taxon>Nevskiales</taxon>
        <taxon>Nevskiaceae</taxon>
        <taxon>Fontimonas</taxon>
    </lineage>
</organism>
<dbReference type="NCBIfam" id="NF008935">
    <property type="entry name" value="PRK12292.1-1"/>
    <property type="match status" value="1"/>
</dbReference>
<dbReference type="OrthoDB" id="9769617at2"/>
<dbReference type="InterPro" id="IPR045864">
    <property type="entry name" value="aa-tRNA-synth_II/BPL/LPL"/>
</dbReference>
<dbReference type="SUPFAM" id="SSF55681">
    <property type="entry name" value="Class II aaRS and biotin synthetases"/>
    <property type="match status" value="1"/>
</dbReference>
<comment type="pathway">
    <text evidence="2 8">Amino-acid biosynthesis; L-histidine biosynthesis; L-histidine from 5-phospho-alpha-D-ribose 1-diphosphate: step 1/9.</text>
</comment>
<dbReference type="PANTHER" id="PTHR43707:SF1">
    <property type="entry name" value="HISTIDINE--TRNA LIGASE, MITOCHONDRIAL-RELATED"/>
    <property type="match status" value="1"/>
</dbReference>
<evidence type="ECO:0000259" key="10">
    <source>
        <dbReference type="Pfam" id="PF13393"/>
    </source>
</evidence>
<comment type="miscellaneous">
    <text evidence="8">This function is generally fulfilled by the C-terminal part of HisG, which is missing in some bacteria such as this one.</text>
</comment>
<dbReference type="CDD" id="cd00773">
    <property type="entry name" value="HisRS-like_core"/>
    <property type="match status" value="1"/>
</dbReference>
<dbReference type="GO" id="GO:0006427">
    <property type="term" value="P:histidyl-tRNA aminoacylation"/>
    <property type="evidence" value="ECO:0007669"/>
    <property type="project" value="TreeGrafter"/>
</dbReference>
<dbReference type="RefSeq" id="WP_091530963.1">
    <property type="nucleotide sequence ID" value="NZ_FOOC01000002.1"/>
</dbReference>
<evidence type="ECO:0000313" key="12">
    <source>
        <dbReference type="Proteomes" id="UP000199771"/>
    </source>
</evidence>
<dbReference type="NCBIfam" id="NF009086">
    <property type="entry name" value="PRK12421.1"/>
    <property type="match status" value="1"/>
</dbReference>
<dbReference type="PANTHER" id="PTHR43707">
    <property type="entry name" value="HISTIDYL-TRNA SYNTHETASE"/>
    <property type="match status" value="1"/>
</dbReference>
<dbReference type="Pfam" id="PF13393">
    <property type="entry name" value="tRNA-synt_His"/>
    <property type="match status" value="1"/>
</dbReference>
<keyword evidence="6 8" id="KW-0963">Cytoplasm</keyword>
<evidence type="ECO:0000256" key="3">
    <source>
        <dbReference type="ARBA" id="ARBA00005539"/>
    </source>
</evidence>
<comment type="subunit">
    <text evidence="4 8">Heteromultimer composed of HisG and HisZ subunits.</text>
</comment>
<evidence type="ECO:0000256" key="2">
    <source>
        <dbReference type="ARBA" id="ARBA00004667"/>
    </source>
</evidence>
<keyword evidence="8" id="KW-0368">Histidine biosynthesis</keyword>
<dbReference type="UniPathway" id="UPA00031">
    <property type="reaction ID" value="UER00006"/>
</dbReference>
<keyword evidence="8" id="KW-0028">Amino-acid biosynthesis</keyword>
<evidence type="ECO:0000256" key="6">
    <source>
        <dbReference type="ARBA" id="ARBA00022490"/>
    </source>
</evidence>
<dbReference type="STRING" id="1076937.SAMN04488120_10263"/>
<proteinExistence type="inferred from homology"/>
<sequence length="329" mass="36148">MSIKRWMLPEGVEEALPPLSWQLEALRRKLLDHYRKRGYELILPPLIEHLDTLLTGTAQGLEQQTFKLTDPASGRLLGLRADMTPQAARIAVRRYADQPVVRLCYLGSVLRTQADSLGGSRSPRQVGCEIFGLSELDADWEILELMLRTLRLAGVRNAHLDLGHVGIYRALIAESGLAADDEAVLFEILQRKSHPDLTEFARARGLATRTAAAIAELMDLNGDASVIARARETLKPAGGDVLQALDALQRTIDKLRELSPRTAVHLDLAELRGYRYHTGMVFAAFVPGHGREIARGGRYDGVGAEFGVSRPATGFSADLNELLRLGSST</sequence>
<evidence type="ECO:0000256" key="5">
    <source>
        <dbReference type="ARBA" id="ARBA00020397"/>
    </source>
</evidence>